<feature type="transmembrane region" description="Helical" evidence="7">
    <location>
        <begin position="281"/>
        <end position="298"/>
    </location>
</feature>
<feature type="transmembrane region" description="Helical" evidence="7">
    <location>
        <begin position="91"/>
        <end position="109"/>
    </location>
</feature>
<organism evidence="9 10">
    <name type="scientific">Acinetobacter bouvetii</name>
    <dbReference type="NCBI Taxonomy" id="202951"/>
    <lineage>
        <taxon>Bacteria</taxon>
        <taxon>Pseudomonadati</taxon>
        <taxon>Pseudomonadota</taxon>
        <taxon>Gammaproteobacteria</taxon>
        <taxon>Moraxellales</taxon>
        <taxon>Moraxellaceae</taxon>
        <taxon>Acinetobacter</taxon>
    </lineage>
</organism>
<feature type="transmembrane region" description="Helical" evidence="7">
    <location>
        <begin position="155"/>
        <end position="177"/>
    </location>
</feature>
<evidence type="ECO:0000256" key="7">
    <source>
        <dbReference type="SAM" id="Phobius"/>
    </source>
</evidence>
<keyword evidence="6 7" id="KW-0472">Membrane</keyword>
<dbReference type="Gene3D" id="1.20.1250.20">
    <property type="entry name" value="MFS general substrate transporter like domains"/>
    <property type="match status" value="2"/>
</dbReference>
<dbReference type="SUPFAM" id="SSF103473">
    <property type="entry name" value="MFS general substrate transporter"/>
    <property type="match status" value="1"/>
</dbReference>
<keyword evidence="5" id="KW-0534">Nitrate assimilation</keyword>
<comment type="caution">
    <text evidence="9">The sequence shown here is derived from an EMBL/GenBank/DDBJ whole genome shotgun (WGS) entry which is preliminary data.</text>
</comment>
<feature type="transmembrane region" description="Helical" evidence="7">
    <location>
        <begin position="61"/>
        <end position="79"/>
    </location>
</feature>
<feature type="transmembrane region" description="Helical" evidence="7">
    <location>
        <begin position="318"/>
        <end position="336"/>
    </location>
</feature>
<evidence type="ECO:0000256" key="5">
    <source>
        <dbReference type="ARBA" id="ARBA00023063"/>
    </source>
</evidence>
<dbReference type="InterPro" id="IPR044772">
    <property type="entry name" value="NO3_transporter"/>
</dbReference>
<dbReference type="RefSeq" id="WP_130145838.1">
    <property type="nucleotide sequence ID" value="NZ_SGSU01000009.1"/>
</dbReference>
<evidence type="ECO:0000256" key="4">
    <source>
        <dbReference type="ARBA" id="ARBA00022989"/>
    </source>
</evidence>
<protein>
    <submittedName>
        <fullName evidence="9">MFS transporter</fullName>
    </submittedName>
</protein>
<comment type="similarity">
    <text evidence="2">Belongs to the major facilitator superfamily. Nitrate/nitrite porter (TC 2.A.1.8) family.</text>
</comment>
<evidence type="ECO:0000259" key="8">
    <source>
        <dbReference type="PROSITE" id="PS50850"/>
    </source>
</evidence>
<dbReference type="Pfam" id="PF07690">
    <property type="entry name" value="MFS_1"/>
    <property type="match status" value="1"/>
</dbReference>
<dbReference type="InterPro" id="IPR011701">
    <property type="entry name" value="MFS"/>
</dbReference>
<dbReference type="InterPro" id="IPR036259">
    <property type="entry name" value="MFS_trans_sf"/>
</dbReference>
<feature type="transmembrane region" description="Helical" evidence="7">
    <location>
        <begin position="115"/>
        <end position="134"/>
    </location>
</feature>
<feature type="transmembrane region" description="Helical" evidence="7">
    <location>
        <begin position="371"/>
        <end position="394"/>
    </location>
</feature>
<feature type="transmembrane region" description="Helical" evidence="7">
    <location>
        <begin position="400"/>
        <end position="423"/>
    </location>
</feature>
<dbReference type="EMBL" id="SGSU01000009">
    <property type="protein sequence ID" value="RZG66931.1"/>
    <property type="molecule type" value="Genomic_DNA"/>
</dbReference>
<reference evidence="9 10" key="1">
    <citation type="submission" date="2019-02" db="EMBL/GenBank/DDBJ databases">
        <title>The Batch Genome Submission of Acinetobacter spp. strains.</title>
        <authorList>
            <person name="Qin J."/>
            <person name="Hu Y."/>
            <person name="Ye H."/>
            <person name="Wei L."/>
            <person name="Feng Y."/>
            <person name="Zong Z."/>
        </authorList>
    </citation>
    <scope>NUCLEOTIDE SEQUENCE [LARGE SCALE GENOMIC DNA]</scope>
    <source>
        <strain evidence="9 10">WCHABo060081</strain>
    </source>
</reference>
<dbReference type="GO" id="GO:0015112">
    <property type="term" value="F:nitrate transmembrane transporter activity"/>
    <property type="evidence" value="ECO:0007669"/>
    <property type="project" value="InterPro"/>
</dbReference>
<name>A0A4Q7AU14_9GAMM</name>
<comment type="subcellular location">
    <subcellularLocation>
        <location evidence="1">Membrane</location>
        <topology evidence="1">Multi-pass membrane protein</topology>
    </subcellularLocation>
</comment>
<dbReference type="InterPro" id="IPR020846">
    <property type="entry name" value="MFS_dom"/>
</dbReference>
<feature type="transmembrane region" description="Helical" evidence="7">
    <location>
        <begin position="183"/>
        <end position="204"/>
    </location>
</feature>
<evidence type="ECO:0000313" key="9">
    <source>
        <dbReference type="EMBL" id="RZG66931.1"/>
    </source>
</evidence>
<evidence type="ECO:0000256" key="6">
    <source>
        <dbReference type="ARBA" id="ARBA00023136"/>
    </source>
</evidence>
<dbReference type="Proteomes" id="UP000293483">
    <property type="component" value="Unassembled WGS sequence"/>
</dbReference>
<evidence type="ECO:0000256" key="3">
    <source>
        <dbReference type="ARBA" id="ARBA00022692"/>
    </source>
</evidence>
<sequence>MSSNLNANKATKISLFNFTSAAMRAFHMSWLAFFVCFFAWFACAPLMPVIAGEFHLTKDQIANINIAAVAITIIVRLIVGPLCDKYGPRKTYTALLIIGAIPVFGVASANSYESFLFFRLLIGAIGASFVITQYHTSIMFAPNVVGTANAATAGWGNAGGGATQALMPLLLGAIVMFGVEKTLGWRIALLVPGIMMIIVGCMYWKFTQDAPQGNFKELRAQGVSVGSDKKGGMAILMTAARNYRVWILFGAYAACFGIEIFIHNIIAMYYVDHFNFGLKEAGMAAGIFGLLALFARALGGIVSDKVATKKGLDGRTKVLFLMILMEGFFLIVFSQMNAPMYAILAMTVFALFTHMACGATYALVPFIDRDALGGVAGIIGAGGNVGAVAAGFLLKGMLDIQTTLMILGGLVVIAASFVLMIRFSVEHKEKEQKLYEEAVQERHRLEQGAAASVQHNNIA</sequence>
<proteinExistence type="inferred from homology"/>
<evidence type="ECO:0000256" key="1">
    <source>
        <dbReference type="ARBA" id="ARBA00004141"/>
    </source>
</evidence>
<feature type="transmembrane region" description="Helical" evidence="7">
    <location>
        <begin position="342"/>
        <end position="364"/>
    </location>
</feature>
<keyword evidence="4 7" id="KW-1133">Transmembrane helix</keyword>
<gene>
    <name evidence="9" type="ORF">EXE25_09640</name>
</gene>
<dbReference type="PANTHER" id="PTHR23515">
    <property type="entry name" value="HIGH-AFFINITY NITRATE TRANSPORTER 2.3"/>
    <property type="match status" value="1"/>
</dbReference>
<feature type="transmembrane region" description="Helical" evidence="7">
    <location>
        <begin position="245"/>
        <end position="269"/>
    </location>
</feature>
<dbReference type="STRING" id="202951.GCA_001485025_00639"/>
<evidence type="ECO:0000256" key="2">
    <source>
        <dbReference type="ARBA" id="ARBA00008432"/>
    </source>
</evidence>
<feature type="domain" description="Major facilitator superfamily (MFS) profile" evidence="8">
    <location>
        <begin position="25"/>
        <end position="426"/>
    </location>
</feature>
<dbReference type="GO" id="GO:0016020">
    <property type="term" value="C:membrane"/>
    <property type="evidence" value="ECO:0007669"/>
    <property type="project" value="UniProtKB-SubCell"/>
</dbReference>
<dbReference type="GO" id="GO:0042128">
    <property type="term" value="P:nitrate assimilation"/>
    <property type="evidence" value="ECO:0007669"/>
    <property type="project" value="UniProtKB-KW"/>
</dbReference>
<dbReference type="AlphaFoldDB" id="A0A4Q7AU14"/>
<dbReference type="PROSITE" id="PS50850">
    <property type="entry name" value="MFS"/>
    <property type="match status" value="1"/>
</dbReference>
<keyword evidence="3 7" id="KW-0812">Transmembrane</keyword>
<evidence type="ECO:0000313" key="10">
    <source>
        <dbReference type="Proteomes" id="UP000293483"/>
    </source>
</evidence>
<accession>A0A4Q7AU14</accession>